<comment type="function">
    <text evidence="10">Required for the organization of the mitotic spindle. Maintains the structural integrity of centrosomes during mitosis.</text>
</comment>
<dbReference type="InterPro" id="IPR032675">
    <property type="entry name" value="LRR_dom_sf"/>
</dbReference>
<evidence type="ECO:0000256" key="12">
    <source>
        <dbReference type="ARBA" id="ARBA00067351"/>
    </source>
</evidence>
<dbReference type="EMBL" id="RCHS01000826">
    <property type="protein sequence ID" value="RMX56574.1"/>
    <property type="molecule type" value="Genomic_DNA"/>
</dbReference>
<dbReference type="Gene3D" id="1.10.287.1490">
    <property type="match status" value="1"/>
</dbReference>
<evidence type="ECO:0000256" key="4">
    <source>
        <dbReference type="ARBA" id="ARBA00022618"/>
    </source>
</evidence>
<evidence type="ECO:0000256" key="11">
    <source>
        <dbReference type="ARBA" id="ARBA00061329"/>
    </source>
</evidence>
<keyword evidence="4" id="KW-0132">Cell division</keyword>
<feature type="coiled-coil region" evidence="13">
    <location>
        <begin position="774"/>
        <end position="844"/>
    </location>
</feature>
<gene>
    <name evidence="15" type="ORF">pdam_00002397</name>
</gene>
<dbReference type="InterPro" id="IPR001611">
    <property type="entry name" value="Leu-rich_rpt"/>
</dbReference>
<dbReference type="FunFam" id="3.80.10.10:FF:000148">
    <property type="entry name" value="Leucine rich repeat and coiled-coil centrosomal protein 1"/>
    <property type="match status" value="1"/>
</dbReference>
<evidence type="ECO:0000313" key="15">
    <source>
        <dbReference type="EMBL" id="RMX56574.1"/>
    </source>
</evidence>
<reference evidence="15 16" key="1">
    <citation type="journal article" date="2018" name="Sci. Rep.">
        <title>Comparative analysis of the Pocillopora damicornis genome highlights role of immune system in coral evolution.</title>
        <authorList>
            <person name="Cunning R."/>
            <person name="Bay R.A."/>
            <person name="Gillette P."/>
            <person name="Baker A.C."/>
            <person name="Traylor-Knowles N."/>
        </authorList>
    </citation>
    <scope>NUCLEOTIDE SEQUENCE [LARGE SCALE GENOMIC DNA]</scope>
    <source>
        <strain evidence="15">RSMAS</strain>
        <tissue evidence="15">Whole animal</tissue>
    </source>
</reference>
<feature type="region of interest" description="Disordered" evidence="14">
    <location>
        <begin position="644"/>
        <end position="680"/>
    </location>
</feature>
<keyword evidence="5" id="KW-0677">Repeat</keyword>
<keyword evidence="16" id="KW-1185">Reference proteome</keyword>
<evidence type="ECO:0000256" key="10">
    <source>
        <dbReference type="ARBA" id="ARBA00054059"/>
    </source>
</evidence>
<keyword evidence="6" id="KW-0498">Mitosis</keyword>
<dbReference type="OrthoDB" id="7451790at2759"/>
<evidence type="ECO:0000256" key="7">
    <source>
        <dbReference type="ARBA" id="ARBA00023054"/>
    </source>
</evidence>
<keyword evidence="3" id="KW-0433">Leucine-rich repeat</keyword>
<dbReference type="PANTHER" id="PTHR15454">
    <property type="entry name" value="NISCHARIN RELATED"/>
    <property type="match status" value="1"/>
</dbReference>
<proteinExistence type="inferred from homology"/>
<feature type="compositionally biased region" description="Basic residues" evidence="14">
    <location>
        <begin position="306"/>
        <end position="318"/>
    </location>
</feature>
<dbReference type="GO" id="GO:0005737">
    <property type="term" value="C:cytoplasm"/>
    <property type="evidence" value="ECO:0007669"/>
    <property type="project" value="TreeGrafter"/>
</dbReference>
<evidence type="ECO:0000256" key="6">
    <source>
        <dbReference type="ARBA" id="ARBA00022776"/>
    </source>
</evidence>
<evidence type="ECO:0000256" key="3">
    <source>
        <dbReference type="ARBA" id="ARBA00022614"/>
    </source>
</evidence>
<comment type="caution">
    <text evidence="15">The sequence shown here is derived from an EMBL/GenBank/DDBJ whole genome shotgun (WGS) entry which is preliminary data.</text>
</comment>
<protein>
    <recommendedName>
        <fullName evidence="12">Leucine-rich repeat and coiled-coil domain-containing protein 1</fullName>
    </recommendedName>
</protein>
<feature type="coiled-coil region" evidence="13">
    <location>
        <begin position="380"/>
        <end position="407"/>
    </location>
</feature>
<dbReference type="GO" id="GO:0051301">
    <property type="term" value="P:cell division"/>
    <property type="evidence" value="ECO:0007669"/>
    <property type="project" value="UniProtKB-KW"/>
</dbReference>
<keyword evidence="8" id="KW-0206">Cytoskeleton</keyword>
<keyword evidence="2" id="KW-0963">Cytoplasm</keyword>
<dbReference type="Gene3D" id="3.80.10.10">
    <property type="entry name" value="Ribonuclease Inhibitor"/>
    <property type="match status" value="2"/>
</dbReference>
<evidence type="ECO:0000256" key="2">
    <source>
        <dbReference type="ARBA" id="ARBA00022490"/>
    </source>
</evidence>
<accession>A0A3M6USM4</accession>
<feature type="compositionally biased region" description="Basic and acidic residues" evidence="14">
    <location>
        <begin position="644"/>
        <end position="668"/>
    </location>
</feature>
<dbReference type="GO" id="GO:0005814">
    <property type="term" value="C:centriole"/>
    <property type="evidence" value="ECO:0007669"/>
    <property type="project" value="UniProtKB-SubCell"/>
</dbReference>
<evidence type="ECO:0000313" key="16">
    <source>
        <dbReference type="Proteomes" id="UP000275408"/>
    </source>
</evidence>
<dbReference type="PROSITE" id="PS51450">
    <property type="entry name" value="LRR"/>
    <property type="match status" value="5"/>
</dbReference>
<dbReference type="SMART" id="SM00365">
    <property type="entry name" value="LRR_SD22"/>
    <property type="match status" value="3"/>
</dbReference>
<feature type="region of interest" description="Disordered" evidence="14">
    <location>
        <begin position="250"/>
        <end position="356"/>
    </location>
</feature>
<feature type="compositionally biased region" description="Basic and acidic residues" evidence="14">
    <location>
        <begin position="264"/>
        <end position="278"/>
    </location>
</feature>
<comment type="subcellular location">
    <subcellularLocation>
        <location evidence="1">Cytoplasm</location>
        <location evidence="1">Cytoskeleton</location>
        <location evidence="1">Microtubule organizing center</location>
        <location evidence="1">Centrosome</location>
        <location evidence="1">Centriole</location>
    </subcellularLocation>
</comment>
<dbReference type="PANTHER" id="PTHR15454:SF34">
    <property type="entry name" value="LEUCINE-RICH REPEAT AND COILED-COIL DOMAIN-CONTAINING PROTEIN 1"/>
    <property type="match status" value="1"/>
</dbReference>
<feature type="coiled-coil region" evidence="13">
    <location>
        <begin position="527"/>
        <end position="564"/>
    </location>
</feature>
<evidence type="ECO:0000256" key="1">
    <source>
        <dbReference type="ARBA" id="ARBA00004114"/>
    </source>
</evidence>
<evidence type="ECO:0000256" key="5">
    <source>
        <dbReference type="ARBA" id="ARBA00022737"/>
    </source>
</evidence>
<evidence type="ECO:0000256" key="8">
    <source>
        <dbReference type="ARBA" id="ARBA00023212"/>
    </source>
</evidence>
<dbReference type="AlphaFoldDB" id="A0A3M6USM4"/>
<keyword evidence="7 13" id="KW-0175">Coiled coil</keyword>
<dbReference type="Proteomes" id="UP000275408">
    <property type="component" value="Unassembled WGS sequence"/>
</dbReference>
<sequence>MTANNSENCGYDVVSTSFPKEICYIDAQINSLLDVHLDPRLLSVNLHCNNISVIENLDRLQHLKHLDLSSNRITRMQGLDGLMSLKTLNLSCNELRVVEGLDSLRNLVKLDLSYNVIYDLSGLKKIHGSSFSLRSLYLHGNELSSLDHLINCLAGCRMLQELTLSLYGEANPVCEIPDYRSSVLASLKNLEVLDGQDRTGKPAATRDSVLDIPEMDDYLEYLESENSSEIPSKETKYEVLTPKIDLALDRFRQRGPLSSETDAGEEKRTENPTEERAQVSRKIRNPSAEPDINRSADSESTEQPDKKKKVQLSPKARRSQWVPVSKKPGQTKTRTKPAVHVTVESTSSTSPSDEQVTQLQQEQMKVGALTKECELSKHSVKQLKGQVHQLQELLANREQEHRKAVEDLVRVDGQEMRELVEREAAKQEGFHQQIIREYQEKLNKRDLDYAALEDEFRMGLQIEANRFRELQEAFERMSDEHAQQKEALHTIKQKESKATNMVNELTAMVKEQRGRLSELSRGRQEIVGDYKERIQSLEKQLNEANKQLTRLEVLEQDKAKLTAQIRAQVSVMEGLRTERKLWSEELAQQGSSLAQDRGRMEARIEALTAEVGEVKKECQNANETIAIKAKVIEDQTDSIRKLKQKIADQDSDMRKRKEDGESREKNLEEQLAVETSANQDLQEQLDGLVDRKESLKQELRKTQVELETSKENHRILKTKWHEKSELIGKLEKEVVEMRNNLRGKEKTLIEERDKAVKAADSAVERLKVCDDAFRKQLEQERRAHEQQLQTLANEKQQEVERANNRVVEVEDEMRILLQENALTKKTLEKRLQKLTSAFTEIQHDLART</sequence>
<dbReference type="SUPFAM" id="SSF52058">
    <property type="entry name" value="L domain-like"/>
    <property type="match status" value="1"/>
</dbReference>
<evidence type="ECO:0000256" key="14">
    <source>
        <dbReference type="SAM" id="MobiDB-lite"/>
    </source>
</evidence>
<evidence type="ECO:0000256" key="9">
    <source>
        <dbReference type="ARBA" id="ARBA00023306"/>
    </source>
</evidence>
<name>A0A3M6USM4_POCDA</name>
<evidence type="ECO:0000256" key="13">
    <source>
        <dbReference type="SAM" id="Coils"/>
    </source>
</evidence>
<organism evidence="15 16">
    <name type="scientific">Pocillopora damicornis</name>
    <name type="common">Cauliflower coral</name>
    <name type="synonym">Millepora damicornis</name>
    <dbReference type="NCBI Taxonomy" id="46731"/>
    <lineage>
        <taxon>Eukaryota</taxon>
        <taxon>Metazoa</taxon>
        <taxon>Cnidaria</taxon>
        <taxon>Anthozoa</taxon>
        <taxon>Hexacorallia</taxon>
        <taxon>Scleractinia</taxon>
        <taxon>Astrocoeniina</taxon>
        <taxon>Pocilloporidae</taxon>
        <taxon>Pocillopora</taxon>
    </lineage>
</organism>
<feature type="compositionally biased region" description="Low complexity" evidence="14">
    <location>
        <begin position="339"/>
        <end position="352"/>
    </location>
</feature>
<comment type="similarity">
    <text evidence="11">Belongs to the LRRCC1 family.</text>
</comment>
<feature type="coiled-coil region" evidence="13">
    <location>
        <begin position="435"/>
        <end position="487"/>
    </location>
</feature>
<dbReference type="STRING" id="46731.A0A3M6USM4"/>
<keyword evidence="9" id="KW-0131">Cell cycle</keyword>